<feature type="compositionally biased region" description="Basic and acidic residues" evidence="1">
    <location>
        <begin position="22"/>
        <end position="65"/>
    </location>
</feature>
<sequence length="114" mass="13456">MKNPREQVNDITTRSGVQLPEIHVKRIERNNEQLMIKEEETRQEETRQQHEKSKEEVSKESAESSKVRVPIPIKAYVPQFHFLRDCRSINSTSSLKNFLKFSRNCTSTFLLQTH</sequence>
<name>A0ABD1PR86_9LAMI</name>
<dbReference type="EMBL" id="JBFOLK010000013">
    <property type="protein sequence ID" value="KAL2466427.1"/>
    <property type="molecule type" value="Genomic_DNA"/>
</dbReference>
<proteinExistence type="predicted"/>
<evidence type="ECO:0000256" key="1">
    <source>
        <dbReference type="SAM" id="MobiDB-lite"/>
    </source>
</evidence>
<dbReference type="Proteomes" id="UP001604336">
    <property type="component" value="Unassembled WGS sequence"/>
</dbReference>
<reference evidence="3" key="1">
    <citation type="submission" date="2024-07" db="EMBL/GenBank/DDBJ databases">
        <title>Two chromosome-level genome assemblies of Korean endemic species Abeliophyllum distichum and Forsythia ovata (Oleaceae).</title>
        <authorList>
            <person name="Jang H."/>
        </authorList>
    </citation>
    <scope>NUCLEOTIDE SEQUENCE [LARGE SCALE GENOMIC DNA]</scope>
</reference>
<keyword evidence="3" id="KW-1185">Reference proteome</keyword>
<comment type="caution">
    <text evidence="2">The sequence shown here is derived from an EMBL/GenBank/DDBJ whole genome shotgun (WGS) entry which is preliminary data.</text>
</comment>
<feature type="region of interest" description="Disordered" evidence="1">
    <location>
        <begin position="1"/>
        <end position="65"/>
    </location>
</feature>
<evidence type="ECO:0000313" key="3">
    <source>
        <dbReference type="Proteomes" id="UP001604336"/>
    </source>
</evidence>
<protein>
    <submittedName>
        <fullName evidence="2">Uncharacterized protein</fullName>
    </submittedName>
</protein>
<evidence type="ECO:0000313" key="2">
    <source>
        <dbReference type="EMBL" id="KAL2466427.1"/>
    </source>
</evidence>
<organism evidence="2 3">
    <name type="scientific">Abeliophyllum distichum</name>
    <dbReference type="NCBI Taxonomy" id="126358"/>
    <lineage>
        <taxon>Eukaryota</taxon>
        <taxon>Viridiplantae</taxon>
        <taxon>Streptophyta</taxon>
        <taxon>Embryophyta</taxon>
        <taxon>Tracheophyta</taxon>
        <taxon>Spermatophyta</taxon>
        <taxon>Magnoliopsida</taxon>
        <taxon>eudicotyledons</taxon>
        <taxon>Gunneridae</taxon>
        <taxon>Pentapetalae</taxon>
        <taxon>asterids</taxon>
        <taxon>lamiids</taxon>
        <taxon>Lamiales</taxon>
        <taxon>Oleaceae</taxon>
        <taxon>Forsythieae</taxon>
        <taxon>Abeliophyllum</taxon>
    </lineage>
</organism>
<dbReference type="AlphaFoldDB" id="A0ABD1PR86"/>
<gene>
    <name evidence="2" type="ORF">Adt_42278</name>
</gene>
<accession>A0ABD1PR86</accession>